<name>A0A8S0UBU3_OLEEU</name>
<dbReference type="AlphaFoldDB" id="A0A8S0UBU3"/>
<proteinExistence type="predicted"/>
<keyword evidence="3" id="KW-1185">Reference proteome</keyword>
<accession>A0A8S0UBU3</accession>
<feature type="region of interest" description="Disordered" evidence="1">
    <location>
        <begin position="184"/>
        <end position="221"/>
    </location>
</feature>
<sequence>MSSARLLRILLGEPTAAMKEKAIDELWKGKLVENYAKYDENGSRISPTMEHQKRFSNNDRDSATDPLISDMTDEENLPNGSELECSSKAEDFIHGNENEPKNSSVSSTSALDLFETDTNVYTDKNITECELPELVMSSKEVNYHVVKDICIDDGVPKEEMTAGGGLTGSCLEYTKDVAVNECGTDEGEDGKSVVPIGPKSASEISFDKDTPRESDPRDSIKAGVMQGDVTGKVKSDLSEKGSFVNNMLPMQEFGSQSFHRSFVNSINGEENDVSQPLDQHIPSGEASEKVQSSNLSYNSKMESENITFNFNSPKPAAACSANESIDTVNEQSIESRDVHYHKDVNSDNLSHTSPVQCASIKNESTGNVREQRLKDENHDNSAATCSKDGMGIENLEKSPDHKDMRSEEQSLGQVLYAGHKDKTTRNAHDQALEMINTSKHVDGNLKAQWDEGESSFSAGDHVTYSGPIPFSGSLSLRSESSAATSTRSFAFPVLQPESNASPVRMVKSDRRQFRKHKDWRSGLLCCRF</sequence>
<feature type="region of interest" description="Disordered" evidence="1">
    <location>
        <begin position="344"/>
        <end position="408"/>
    </location>
</feature>
<dbReference type="Proteomes" id="UP000594638">
    <property type="component" value="Unassembled WGS sequence"/>
</dbReference>
<dbReference type="OrthoDB" id="1911032at2759"/>
<dbReference type="Gramene" id="OE9A033787T2">
    <property type="protein sequence ID" value="OE9A033787C2"/>
    <property type="gene ID" value="OE9A033787"/>
</dbReference>
<dbReference type="EMBL" id="CACTIH010007672">
    <property type="protein sequence ID" value="CAA3017061.1"/>
    <property type="molecule type" value="Genomic_DNA"/>
</dbReference>
<dbReference type="PANTHER" id="PTHR33914">
    <property type="entry name" value="18S PRE-RIBOSOMAL ASSEMBLY PROTEIN GAR2-LIKE PROTEIN"/>
    <property type="match status" value="1"/>
</dbReference>
<comment type="caution">
    <text evidence="2">The sequence shown here is derived from an EMBL/GenBank/DDBJ whole genome shotgun (WGS) entry which is preliminary data.</text>
</comment>
<feature type="compositionally biased region" description="Basic and acidic residues" evidence="1">
    <location>
        <begin position="369"/>
        <end position="379"/>
    </location>
</feature>
<gene>
    <name evidence="2" type="ORF">OLEA9_A033787</name>
</gene>
<dbReference type="Gramene" id="OE9A033787T4">
    <property type="protein sequence ID" value="OE9A033787C4"/>
    <property type="gene ID" value="OE9A033787"/>
</dbReference>
<protein>
    <submittedName>
        <fullName evidence="2">Uncharacterized protein</fullName>
    </submittedName>
</protein>
<feature type="compositionally biased region" description="Basic and acidic residues" evidence="1">
    <location>
        <begin position="50"/>
        <end position="63"/>
    </location>
</feature>
<reference evidence="2 3" key="1">
    <citation type="submission" date="2019-12" db="EMBL/GenBank/DDBJ databases">
        <authorList>
            <person name="Alioto T."/>
            <person name="Alioto T."/>
            <person name="Gomez Garrido J."/>
        </authorList>
    </citation>
    <scope>NUCLEOTIDE SEQUENCE [LARGE SCALE GENOMIC DNA]</scope>
</reference>
<organism evidence="2 3">
    <name type="scientific">Olea europaea subsp. europaea</name>
    <dbReference type="NCBI Taxonomy" id="158383"/>
    <lineage>
        <taxon>Eukaryota</taxon>
        <taxon>Viridiplantae</taxon>
        <taxon>Streptophyta</taxon>
        <taxon>Embryophyta</taxon>
        <taxon>Tracheophyta</taxon>
        <taxon>Spermatophyta</taxon>
        <taxon>Magnoliopsida</taxon>
        <taxon>eudicotyledons</taxon>
        <taxon>Gunneridae</taxon>
        <taxon>Pentapetalae</taxon>
        <taxon>asterids</taxon>
        <taxon>lamiids</taxon>
        <taxon>Lamiales</taxon>
        <taxon>Oleaceae</taxon>
        <taxon>Oleeae</taxon>
        <taxon>Olea</taxon>
    </lineage>
</organism>
<feature type="compositionally biased region" description="Basic and acidic residues" evidence="1">
    <location>
        <begin position="205"/>
        <end position="220"/>
    </location>
</feature>
<evidence type="ECO:0000313" key="3">
    <source>
        <dbReference type="Proteomes" id="UP000594638"/>
    </source>
</evidence>
<feature type="region of interest" description="Disordered" evidence="1">
    <location>
        <begin position="41"/>
        <end position="81"/>
    </location>
</feature>
<dbReference type="PANTHER" id="PTHR33914:SF2">
    <property type="entry name" value="OS02G0582100 PROTEIN"/>
    <property type="match status" value="1"/>
</dbReference>
<feature type="compositionally biased region" description="Basic and acidic residues" evidence="1">
    <location>
        <begin position="394"/>
        <end position="408"/>
    </location>
</feature>
<dbReference type="GO" id="GO:0009786">
    <property type="term" value="P:regulation of asymmetric cell division"/>
    <property type="evidence" value="ECO:0007669"/>
    <property type="project" value="InterPro"/>
</dbReference>
<feature type="compositionally biased region" description="Polar residues" evidence="1">
    <location>
        <begin position="346"/>
        <end position="368"/>
    </location>
</feature>
<evidence type="ECO:0000313" key="2">
    <source>
        <dbReference type="EMBL" id="CAA3017061.1"/>
    </source>
</evidence>
<evidence type="ECO:0000256" key="1">
    <source>
        <dbReference type="SAM" id="MobiDB-lite"/>
    </source>
</evidence>
<dbReference type="InterPro" id="IPR040378">
    <property type="entry name" value="BASL"/>
</dbReference>